<evidence type="ECO:0000256" key="1">
    <source>
        <dbReference type="ARBA" id="ARBA00004123"/>
    </source>
</evidence>
<feature type="compositionally biased region" description="Polar residues" evidence="3">
    <location>
        <begin position="517"/>
        <end position="533"/>
    </location>
</feature>
<feature type="region of interest" description="Disordered" evidence="3">
    <location>
        <begin position="507"/>
        <end position="568"/>
    </location>
</feature>
<dbReference type="SMART" id="SM00066">
    <property type="entry name" value="GAL4"/>
    <property type="match status" value="1"/>
</dbReference>
<dbReference type="InParanoid" id="A0A448YRR6"/>
<evidence type="ECO:0000256" key="2">
    <source>
        <dbReference type="ARBA" id="ARBA00023242"/>
    </source>
</evidence>
<keyword evidence="2" id="KW-0539">Nucleus</keyword>
<feature type="region of interest" description="Disordered" evidence="3">
    <location>
        <begin position="78"/>
        <end position="103"/>
    </location>
</feature>
<evidence type="ECO:0000313" key="5">
    <source>
        <dbReference type="EMBL" id="VEU23604.1"/>
    </source>
</evidence>
<sequence length="931" mass="100541">MTRKANSALMRKSASTGSISKQKPKRTKSRNGCITCKRKRLKCGEEKPFCLNCLRKNIPCGGYAKSFRWKDFSQEEMKQSDGKATGDTWEMENSRVGKENGGSSKQLIVTGSSTFQEALEAATVSVTGKTVREISIANGTVAGASNRAAVEVVETEVRSSEAKVLETEVEVIPESGKEFPLSSATSTSVNIISSSSIPSPLSDGFLTAQDQFLGRISPVLAVQPSNALQEILNSSRSPLTGQFDSPKFFSLLTGNHTAVEQFQTLMNSPNIYPDLSQNPPSPMPLLSARRSSPGTPLAASPGFSSLISAFASLDEAGRPVQSSSQTPLIESSSVASSPGVSSSHSLGFSPSALDSDIISIPRSLPSPSPERLRLLSAFDRYTCGIMSIKNGPTENPWRTFMLPLSHEFPVMFNALSAMTCFHVARNDSALRSKGAVYMKSAIMDLVEGLSRKTTPPDVALATCLALAMGEAWDRQTSTGIGHLKGARTMVLQVLNNIQRGEQRNNYVCGTSADGTDELSQVSDGTPAETSPVTSADAGLSRASSISNLISPRETRRSGTFSPHTSPSQVLTGLEAARKGTSTSATSSGFAISPVSTRGSGSKVLYPAAPPSLRRIPRNLQFLFNTWVYFDVLARMTSDGDTDSDSEDGLSSPAPSDSIISKFLSFDLSAGDNVDPLLGVGQSLFPVIGEVATLISGIRHVKKKRRNSLGDISRGVELKRRLESWTAPVVKDWRPPQDPLFDTPSAIATTEAYRYSALLYLHQAVPEIPSLSSHMLAENILLLLASIPTSSRTCVTHIFPLLVASCEAQPGEERQWATHKWDMLSNKMWIGNVDRAREVVREVWARKDRTAQEGTTDPGTVNKGEALNSTLAKDPTSELQSGSADQEFSRLSLRISECINGPREGNARDDDIWSWSHWSTVMRDWGWEVLLA</sequence>
<dbReference type="GO" id="GO:0000976">
    <property type="term" value="F:transcription cis-regulatory region binding"/>
    <property type="evidence" value="ECO:0007669"/>
    <property type="project" value="TreeGrafter"/>
</dbReference>
<feature type="compositionally biased region" description="Polar residues" evidence="3">
    <location>
        <begin position="320"/>
        <end position="330"/>
    </location>
</feature>
<dbReference type="Gene3D" id="4.10.240.10">
    <property type="entry name" value="Zn(2)-C6 fungal-type DNA-binding domain"/>
    <property type="match status" value="1"/>
</dbReference>
<feature type="region of interest" description="Disordered" evidence="3">
    <location>
        <begin position="581"/>
        <end position="602"/>
    </location>
</feature>
<keyword evidence="6" id="KW-1185">Reference proteome</keyword>
<dbReference type="AlphaFoldDB" id="A0A448YRR6"/>
<dbReference type="PANTHER" id="PTHR37534:SF15">
    <property type="entry name" value="ZN(II)2CYS6 TRANSCRIPTION FACTOR (EUROFUNG)"/>
    <property type="match status" value="1"/>
</dbReference>
<dbReference type="InterPro" id="IPR001138">
    <property type="entry name" value="Zn2Cys6_DnaBD"/>
</dbReference>
<dbReference type="InterPro" id="IPR036864">
    <property type="entry name" value="Zn2-C6_fun-type_DNA-bd_sf"/>
</dbReference>
<dbReference type="GO" id="GO:0005634">
    <property type="term" value="C:nucleus"/>
    <property type="evidence" value="ECO:0007669"/>
    <property type="project" value="UniProtKB-SubCell"/>
</dbReference>
<dbReference type="OrthoDB" id="3886144at2759"/>
<feature type="region of interest" description="Disordered" evidence="3">
    <location>
        <begin position="319"/>
        <end position="340"/>
    </location>
</feature>
<evidence type="ECO:0000259" key="4">
    <source>
        <dbReference type="PROSITE" id="PS50048"/>
    </source>
</evidence>
<dbReference type="PROSITE" id="PS50048">
    <property type="entry name" value="ZN2_CY6_FUNGAL_2"/>
    <property type="match status" value="1"/>
</dbReference>
<dbReference type="GO" id="GO:0008270">
    <property type="term" value="F:zinc ion binding"/>
    <property type="evidence" value="ECO:0007669"/>
    <property type="project" value="InterPro"/>
</dbReference>
<comment type="subcellular location">
    <subcellularLocation>
        <location evidence="1">Nucleus</location>
    </subcellularLocation>
</comment>
<gene>
    <name evidence="5" type="ORF">BRENAR_LOCUS4334</name>
</gene>
<dbReference type="SUPFAM" id="SSF57701">
    <property type="entry name" value="Zn2/Cys6 DNA-binding domain"/>
    <property type="match status" value="1"/>
</dbReference>
<proteinExistence type="predicted"/>
<dbReference type="GO" id="GO:0000981">
    <property type="term" value="F:DNA-binding transcription factor activity, RNA polymerase II-specific"/>
    <property type="evidence" value="ECO:0007669"/>
    <property type="project" value="InterPro"/>
</dbReference>
<feature type="compositionally biased region" description="Polar residues" evidence="3">
    <location>
        <begin position="557"/>
        <end position="568"/>
    </location>
</feature>
<evidence type="ECO:0000256" key="3">
    <source>
        <dbReference type="SAM" id="MobiDB-lite"/>
    </source>
</evidence>
<dbReference type="Pfam" id="PF11951">
    <property type="entry name" value="Fungal_trans_2"/>
    <property type="match status" value="2"/>
</dbReference>
<organism evidence="5 6">
    <name type="scientific">Brettanomyces naardenensis</name>
    <name type="common">Yeast</name>
    <dbReference type="NCBI Taxonomy" id="13370"/>
    <lineage>
        <taxon>Eukaryota</taxon>
        <taxon>Fungi</taxon>
        <taxon>Dikarya</taxon>
        <taxon>Ascomycota</taxon>
        <taxon>Saccharomycotina</taxon>
        <taxon>Pichiomycetes</taxon>
        <taxon>Pichiales</taxon>
        <taxon>Pichiaceae</taxon>
        <taxon>Brettanomyces</taxon>
    </lineage>
</organism>
<dbReference type="Proteomes" id="UP000290900">
    <property type="component" value="Unassembled WGS sequence"/>
</dbReference>
<accession>A0A448YRR6</accession>
<dbReference type="PANTHER" id="PTHR37534">
    <property type="entry name" value="TRANSCRIPTIONAL ACTIVATOR PROTEIN UGA3"/>
    <property type="match status" value="1"/>
</dbReference>
<dbReference type="EMBL" id="CAACVR010000046">
    <property type="protein sequence ID" value="VEU23604.1"/>
    <property type="molecule type" value="Genomic_DNA"/>
</dbReference>
<feature type="region of interest" description="Disordered" evidence="3">
    <location>
        <begin position="1"/>
        <end position="31"/>
    </location>
</feature>
<dbReference type="Pfam" id="PF00172">
    <property type="entry name" value="Zn_clus"/>
    <property type="match status" value="1"/>
</dbReference>
<evidence type="ECO:0000313" key="6">
    <source>
        <dbReference type="Proteomes" id="UP000290900"/>
    </source>
</evidence>
<name>A0A448YRR6_BRENA</name>
<dbReference type="InterPro" id="IPR021858">
    <property type="entry name" value="Fun_TF"/>
</dbReference>
<dbReference type="PROSITE" id="PS00463">
    <property type="entry name" value="ZN2_CY6_FUNGAL_1"/>
    <property type="match status" value="1"/>
</dbReference>
<feature type="compositionally biased region" description="Low complexity" evidence="3">
    <location>
        <begin position="331"/>
        <end position="340"/>
    </location>
</feature>
<dbReference type="CDD" id="cd00067">
    <property type="entry name" value="GAL4"/>
    <property type="match status" value="1"/>
</dbReference>
<feature type="region of interest" description="Disordered" evidence="3">
    <location>
        <begin position="274"/>
        <end position="297"/>
    </location>
</feature>
<reference evidence="5 6" key="1">
    <citation type="submission" date="2018-12" db="EMBL/GenBank/DDBJ databases">
        <authorList>
            <person name="Tiukova I."/>
            <person name="Dainat J."/>
        </authorList>
    </citation>
    <scope>NUCLEOTIDE SEQUENCE [LARGE SCALE GENOMIC DNA]</scope>
</reference>
<dbReference type="GO" id="GO:0045944">
    <property type="term" value="P:positive regulation of transcription by RNA polymerase II"/>
    <property type="evidence" value="ECO:0007669"/>
    <property type="project" value="TreeGrafter"/>
</dbReference>
<protein>
    <submittedName>
        <fullName evidence="5">DEKNAAC104768</fullName>
    </submittedName>
</protein>
<feature type="domain" description="Zn(2)-C6 fungal-type" evidence="4">
    <location>
        <begin position="32"/>
        <end position="60"/>
    </location>
</feature>
<dbReference type="STRING" id="13370.A0A448YRR6"/>